<protein>
    <submittedName>
        <fullName evidence="1">Uncharacterized protein</fullName>
    </submittedName>
</protein>
<dbReference type="EMBL" id="CATZAT010000007">
    <property type="protein sequence ID" value="CAJ0797227.1"/>
    <property type="molecule type" value="Genomic_DNA"/>
</dbReference>
<comment type="caution">
    <text evidence="1">The sequence shown here is derived from an EMBL/GenBank/DDBJ whole genome shotgun (WGS) entry which is preliminary data.</text>
</comment>
<accession>A0ABC8QKU4</accession>
<keyword evidence="2" id="KW-1185">Reference proteome</keyword>
<dbReference type="Proteomes" id="UP001189663">
    <property type="component" value="Unassembled WGS sequence"/>
</dbReference>
<gene>
    <name evidence="1" type="ORF">LMG18096_03374</name>
</gene>
<reference evidence="1 2" key="1">
    <citation type="submission" date="2023-07" db="EMBL/GenBank/DDBJ databases">
        <authorList>
            <person name="Peeters C."/>
        </authorList>
    </citation>
    <scope>NUCLEOTIDE SEQUENCE [LARGE SCALE GENOMIC DNA]</scope>
    <source>
        <strain evidence="1 2">LMG 18096</strain>
    </source>
</reference>
<sequence length="122" mass="12851">MATKPKQAKPAKRDPAALHFEGVMFKDAEGRGAVIASSPVIRGAVTGRKYAEPMFGADLDLTSYARESRKQADAVKADILLTRVAGGERSPRIVELVREALDGAKPEQVAAAIGPIPRGGNA</sequence>
<organism evidence="1 2">
    <name type="scientific">Ralstonia holmesii</name>
    <dbReference type="NCBI Taxonomy" id="3058602"/>
    <lineage>
        <taxon>Bacteria</taxon>
        <taxon>Pseudomonadati</taxon>
        <taxon>Pseudomonadota</taxon>
        <taxon>Betaproteobacteria</taxon>
        <taxon>Burkholderiales</taxon>
        <taxon>Burkholderiaceae</taxon>
        <taxon>Ralstonia</taxon>
    </lineage>
</organism>
<dbReference type="AlphaFoldDB" id="A0ABC8QKU4"/>
<evidence type="ECO:0000313" key="2">
    <source>
        <dbReference type="Proteomes" id="UP001189663"/>
    </source>
</evidence>
<proteinExistence type="predicted"/>
<dbReference type="RefSeq" id="WP_316684331.1">
    <property type="nucleotide sequence ID" value="NZ_CATZAT010000007.1"/>
</dbReference>
<name>A0ABC8QKU4_9RALS</name>
<evidence type="ECO:0000313" key="1">
    <source>
        <dbReference type="EMBL" id="CAJ0797227.1"/>
    </source>
</evidence>